<comment type="function">
    <text evidence="8">Digests double-stranded RNA. Involved in the processing of primary rRNA transcript to yield the immediate precursors to the large and small rRNAs (23S and 16S). Processes some mRNAs, and tRNAs when they are encoded in the rRNA operon. Processes pre-crRNA and tracrRNA of type II CRISPR loci if present in the organism.</text>
</comment>
<feature type="domain" description="DRBM" evidence="9">
    <location>
        <begin position="174"/>
        <end position="241"/>
    </location>
</feature>
<feature type="binding site" evidence="8">
    <location>
        <position position="135"/>
    </location>
    <ligand>
        <name>Mg(2+)</name>
        <dbReference type="ChEBI" id="CHEBI:18420"/>
    </ligand>
</feature>
<evidence type="ECO:0000259" key="9">
    <source>
        <dbReference type="PROSITE" id="PS50137"/>
    </source>
</evidence>
<dbReference type="CDD" id="cd00593">
    <property type="entry name" value="RIBOc"/>
    <property type="match status" value="1"/>
</dbReference>
<dbReference type="EMBL" id="CP001102">
    <property type="protein sequence ID" value="ACE06534.1"/>
    <property type="molecule type" value="Genomic_DNA"/>
</dbReference>
<evidence type="ECO:0000256" key="2">
    <source>
        <dbReference type="ARBA" id="ARBA00010183"/>
    </source>
</evidence>
<comment type="similarity">
    <text evidence="2">Belongs to the ribonuclease III family.</text>
</comment>
<dbReference type="GO" id="GO:0006364">
    <property type="term" value="P:rRNA processing"/>
    <property type="evidence" value="ECO:0007669"/>
    <property type="project" value="UniProtKB-UniRule"/>
</dbReference>
<dbReference type="PANTHER" id="PTHR11207:SF0">
    <property type="entry name" value="RIBONUCLEASE 3"/>
    <property type="match status" value="1"/>
</dbReference>
<feature type="binding site" evidence="8">
    <location>
        <position position="132"/>
    </location>
    <ligand>
        <name>Mg(2+)</name>
        <dbReference type="ChEBI" id="CHEBI:18420"/>
    </ligand>
</feature>
<dbReference type="GO" id="GO:0006397">
    <property type="term" value="P:mRNA processing"/>
    <property type="evidence" value="ECO:0007669"/>
    <property type="project" value="UniProtKB-UniRule"/>
</dbReference>
<keyword evidence="5 8" id="KW-0255">Endonuclease</keyword>
<dbReference type="Pfam" id="PF14622">
    <property type="entry name" value="Ribonucleas_3_3"/>
    <property type="match status" value="1"/>
</dbReference>
<dbReference type="STRING" id="452471.Aasi_1206"/>
<dbReference type="Gene3D" id="1.10.1520.10">
    <property type="entry name" value="Ribonuclease III domain"/>
    <property type="match status" value="1"/>
</dbReference>
<dbReference type="EC" id="3.1.26.3" evidence="8"/>
<reference evidence="11 12" key="1">
    <citation type="journal article" date="2010" name="J. Bacteriol.">
        <title>The genome of the amoeba symbiont 'Candidatus Amoebophilus asiaticus' reveals common mechanisms for host cell interaction among amoeba-associated bacteria.</title>
        <authorList>
            <person name="Schmitz-Esser S."/>
            <person name="Tischler P."/>
            <person name="Arnold R."/>
            <person name="Montanaro J."/>
            <person name="Wagner M."/>
            <person name="Rattei T."/>
            <person name="Horn M."/>
        </authorList>
    </citation>
    <scope>NUCLEOTIDE SEQUENCE [LARGE SCALE GENOMIC DNA]</scope>
    <source>
        <strain evidence="11 12">5a2</strain>
    </source>
</reference>
<keyword evidence="3 8" id="KW-0507">mRNA processing</keyword>
<dbReference type="AlphaFoldDB" id="B3ETI2"/>
<feature type="binding site" evidence="8">
    <location>
        <position position="61"/>
    </location>
    <ligand>
        <name>Mg(2+)</name>
        <dbReference type="ChEBI" id="CHEBI:18420"/>
    </ligand>
</feature>
<dbReference type="InterPro" id="IPR036389">
    <property type="entry name" value="RNase_III_sf"/>
</dbReference>
<dbReference type="InterPro" id="IPR000999">
    <property type="entry name" value="RNase_III_dom"/>
</dbReference>
<accession>B3ETI2</accession>
<dbReference type="KEGG" id="aas:Aasi_1206"/>
<keyword evidence="4 8" id="KW-0540">Nuclease</keyword>
<dbReference type="GO" id="GO:0004525">
    <property type="term" value="F:ribonuclease III activity"/>
    <property type="evidence" value="ECO:0007669"/>
    <property type="project" value="UniProtKB-UniRule"/>
</dbReference>
<dbReference type="SUPFAM" id="SSF69065">
    <property type="entry name" value="RNase III domain-like"/>
    <property type="match status" value="1"/>
</dbReference>
<dbReference type="GO" id="GO:0005737">
    <property type="term" value="C:cytoplasm"/>
    <property type="evidence" value="ECO:0007669"/>
    <property type="project" value="UniProtKB-SubCell"/>
</dbReference>
<gene>
    <name evidence="8" type="primary">rnc</name>
    <name evidence="11" type="ordered locus">Aasi_1206</name>
</gene>
<keyword evidence="6 8" id="KW-0378">Hydrolase</keyword>
<dbReference type="HAMAP" id="MF_00104">
    <property type="entry name" value="RNase_III"/>
    <property type="match status" value="1"/>
</dbReference>
<dbReference type="GO" id="GO:0003725">
    <property type="term" value="F:double-stranded RNA binding"/>
    <property type="evidence" value="ECO:0007669"/>
    <property type="project" value="TreeGrafter"/>
</dbReference>
<evidence type="ECO:0000256" key="5">
    <source>
        <dbReference type="ARBA" id="ARBA00022759"/>
    </source>
</evidence>
<evidence type="ECO:0000256" key="6">
    <source>
        <dbReference type="ARBA" id="ARBA00022801"/>
    </source>
</evidence>
<dbReference type="HOGENOM" id="CLU_000907_1_0_10"/>
<sequence>MDKLINFFRQYFFPYEDARTKQFKNAIYAITTLHPHNLSLYRLALQHSSAKIEENSNERLEFLGDAVLSLVVAEYLFKKYPLQEEGFLTEIRSRIVNRASLGELAKRIGMDELLTYDTRSVNHHNIKFVYGNALEAFIGAVYLDQGYALCAQFIVDRLLKIHVDLETIVLTDNNYKSKIIAWAQKNRKHIQFILITEKRIKGVREFVVQLLLEGEVYGEGVGKTKKQAEQMAAQESLKRIM</sequence>
<feature type="active site" evidence="8">
    <location>
        <position position="65"/>
    </location>
</feature>
<evidence type="ECO:0000256" key="3">
    <source>
        <dbReference type="ARBA" id="ARBA00022664"/>
    </source>
</evidence>
<dbReference type="InterPro" id="IPR011907">
    <property type="entry name" value="RNase_III"/>
</dbReference>
<dbReference type="PROSITE" id="PS00517">
    <property type="entry name" value="RNASE_3_1"/>
    <property type="match status" value="1"/>
</dbReference>
<dbReference type="SMART" id="SM00535">
    <property type="entry name" value="RIBOc"/>
    <property type="match status" value="1"/>
</dbReference>
<dbReference type="Gene3D" id="3.30.160.20">
    <property type="match status" value="1"/>
</dbReference>
<evidence type="ECO:0000313" key="12">
    <source>
        <dbReference type="Proteomes" id="UP000001227"/>
    </source>
</evidence>
<dbReference type="eggNOG" id="COG0571">
    <property type="taxonomic scope" value="Bacteria"/>
</dbReference>
<dbReference type="PROSITE" id="PS50137">
    <property type="entry name" value="DS_RBD"/>
    <property type="match status" value="1"/>
</dbReference>
<dbReference type="SUPFAM" id="SSF54768">
    <property type="entry name" value="dsRNA-binding domain-like"/>
    <property type="match status" value="1"/>
</dbReference>
<organism evidence="11 12">
    <name type="scientific">Amoebophilus asiaticus (strain 5a2)</name>
    <dbReference type="NCBI Taxonomy" id="452471"/>
    <lineage>
        <taxon>Bacteria</taxon>
        <taxon>Pseudomonadati</taxon>
        <taxon>Bacteroidota</taxon>
        <taxon>Cytophagia</taxon>
        <taxon>Cytophagales</taxon>
        <taxon>Amoebophilaceae</taxon>
        <taxon>Candidatus Amoebophilus</taxon>
    </lineage>
</organism>
<dbReference type="GO" id="GO:0019843">
    <property type="term" value="F:rRNA binding"/>
    <property type="evidence" value="ECO:0007669"/>
    <property type="project" value="UniProtKB-KW"/>
</dbReference>
<evidence type="ECO:0000256" key="4">
    <source>
        <dbReference type="ARBA" id="ARBA00022722"/>
    </source>
</evidence>
<dbReference type="GO" id="GO:0046872">
    <property type="term" value="F:metal ion binding"/>
    <property type="evidence" value="ECO:0007669"/>
    <property type="project" value="UniProtKB-KW"/>
</dbReference>
<dbReference type="NCBIfam" id="TIGR02191">
    <property type="entry name" value="RNaseIII"/>
    <property type="match status" value="1"/>
</dbReference>
<keyword evidence="8" id="KW-0479">Metal-binding</keyword>
<dbReference type="Pfam" id="PF00035">
    <property type="entry name" value="dsrm"/>
    <property type="match status" value="1"/>
</dbReference>
<dbReference type="PANTHER" id="PTHR11207">
    <property type="entry name" value="RIBONUCLEASE III"/>
    <property type="match status" value="1"/>
</dbReference>
<dbReference type="GO" id="GO:0010468">
    <property type="term" value="P:regulation of gene expression"/>
    <property type="evidence" value="ECO:0007669"/>
    <property type="project" value="TreeGrafter"/>
</dbReference>
<keyword evidence="8" id="KW-0698">rRNA processing</keyword>
<evidence type="ECO:0000256" key="1">
    <source>
        <dbReference type="ARBA" id="ARBA00000109"/>
    </source>
</evidence>
<comment type="subunit">
    <text evidence="8">Homodimer.</text>
</comment>
<dbReference type="PROSITE" id="PS50142">
    <property type="entry name" value="RNASE_3_2"/>
    <property type="match status" value="1"/>
</dbReference>
<keyword evidence="8" id="KW-0963">Cytoplasm</keyword>
<protein>
    <recommendedName>
        <fullName evidence="8">Ribonuclease 3</fullName>
        <ecNumber evidence="8">3.1.26.3</ecNumber>
    </recommendedName>
    <alternativeName>
        <fullName evidence="8">Ribonuclease III</fullName>
        <shortName evidence="8">RNase III</shortName>
    </alternativeName>
</protein>
<evidence type="ECO:0000256" key="8">
    <source>
        <dbReference type="HAMAP-Rule" id="MF_00104"/>
    </source>
</evidence>
<evidence type="ECO:0000256" key="7">
    <source>
        <dbReference type="ARBA" id="ARBA00022884"/>
    </source>
</evidence>
<dbReference type="SMART" id="SM00358">
    <property type="entry name" value="DSRM"/>
    <property type="match status" value="1"/>
</dbReference>
<dbReference type="CDD" id="cd10845">
    <property type="entry name" value="DSRM_RNAse_III_family"/>
    <property type="match status" value="1"/>
</dbReference>
<comment type="catalytic activity">
    <reaction evidence="1 8">
        <text>Endonucleolytic cleavage to 5'-phosphomonoester.</text>
        <dbReference type="EC" id="3.1.26.3"/>
    </reaction>
</comment>
<evidence type="ECO:0000313" key="11">
    <source>
        <dbReference type="EMBL" id="ACE06534.1"/>
    </source>
</evidence>
<name>B3ETI2_AMOA5</name>
<comment type="cofactor">
    <cofactor evidence="8">
        <name>Mg(2+)</name>
        <dbReference type="ChEBI" id="CHEBI:18420"/>
    </cofactor>
</comment>
<proteinExistence type="inferred from homology"/>
<keyword evidence="12" id="KW-1185">Reference proteome</keyword>
<keyword evidence="8" id="KW-0819">tRNA processing</keyword>
<dbReference type="RefSeq" id="WP_012473287.1">
    <property type="nucleotide sequence ID" value="NC_010830.1"/>
</dbReference>
<dbReference type="GO" id="GO:0008033">
    <property type="term" value="P:tRNA processing"/>
    <property type="evidence" value="ECO:0007669"/>
    <property type="project" value="UniProtKB-KW"/>
</dbReference>
<feature type="domain" description="RNase III" evidence="10">
    <location>
        <begin position="20"/>
        <end position="146"/>
    </location>
</feature>
<evidence type="ECO:0000259" key="10">
    <source>
        <dbReference type="PROSITE" id="PS50142"/>
    </source>
</evidence>
<comment type="subcellular location">
    <subcellularLocation>
        <location evidence="8">Cytoplasm</location>
    </subcellularLocation>
</comment>
<dbReference type="OrthoDB" id="9805026at2"/>
<dbReference type="Proteomes" id="UP000001227">
    <property type="component" value="Chromosome"/>
</dbReference>
<keyword evidence="8" id="KW-0460">Magnesium</keyword>
<keyword evidence="7 8" id="KW-0694">RNA-binding</keyword>
<keyword evidence="8" id="KW-0699">rRNA-binding</keyword>
<feature type="active site" evidence="8">
    <location>
        <position position="135"/>
    </location>
</feature>
<dbReference type="InterPro" id="IPR014720">
    <property type="entry name" value="dsRBD_dom"/>
</dbReference>